<dbReference type="SUPFAM" id="SSF46785">
    <property type="entry name" value="Winged helix' DNA-binding domain"/>
    <property type="match status" value="1"/>
</dbReference>
<reference evidence="7 8" key="1">
    <citation type="submission" date="2019-09" db="EMBL/GenBank/DDBJ databases">
        <authorList>
            <person name="Feng G."/>
        </authorList>
    </citation>
    <scope>NUCLEOTIDE SEQUENCE [LARGE SCALE GENOMIC DNA]</scope>
    <source>
        <strain evidence="6 7">KACC 19283</strain>
        <strain evidence="5 8">KACC 19284</strain>
    </source>
</reference>
<feature type="domain" description="HTH gntR-type" evidence="4">
    <location>
        <begin position="6"/>
        <end position="73"/>
    </location>
</feature>
<proteinExistence type="predicted"/>
<sequence>MTIVVRTLSERIFEVIRERIIEGKLPDREPVRQDALAAELGVSKIPLREALARLEHEGLLTSQANRGWFVRPMSADQAEEIYLLRLATEPVAAAFSCTRSTDDDKQAAINAFKLLDAAANDDLNAVAVRNREFHVALVRPGGRLLTTQLVERLEVLAERYVLAHLAPAGRGDRAHLEHQALLDAWLAGNADEVQALLTSHISSTLDDLRGQFAASHTQ</sequence>
<dbReference type="RefSeq" id="WP_120253180.1">
    <property type="nucleotide sequence ID" value="NZ_JBNNIY010000003.1"/>
</dbReference>
<name>A0A5J5I8Q7_9SPHN</name>
<evidence type="ECO:0000259" key="4">
    <source>
        <dbReference type="PROSITE" id="PS50949"/>
    </source>
</evidence>
<evidence type="ECO:0000313" key="7">
    <source>
        <dbReference type="Proteomes" id="UP000325933"/>
    </source>
</evidence>
<keyword evidence="1" id="KW-0805">Transcription regulation</keyword>
<keyword evidence="8" id="KW-1185">Reference proteome</keyword>
<dbReference type="GO" id="GO:0003677">
    <property type="term" value="F:DNA binding"/>
    <property type="evidence" value="ECO:0007669"/>
    <property type="project" value="UniProtKB-KW"/>
</dbReference>
<organism evidence="6 7">
    <name type="scientific">Sphingobium limneticum</name>
    <dbReference type="NCBI Taxonomy" id="1007511"/>
    <lineage>
        <taxon>Bacteria</taxon>
        <taxon>Pseudomonadati</taxon>
        <taxon>Pseudomonadota</taxon>
        <taxon>Alphaproteobacteria</taxon>
        <taxon>Sphingomonadales</taxon>
        <taxon>Sphingomonadaceae</taxon>
        <taxon>Sphingobium</taxon>
    </lineage>
</organism>
<dbReference type="InterPro" id="IPR036388">
    <property type="entry name" value="WH-like_DNA-bd_sf"/>
</dbReference>
<dbReference type="SMART" id="SM00895">
    <property type="entry name" value="FCD"/>
    <property type="match status" value="1"/>
</dbReference>
<evidence type="ECO:0000313" key="5">
    <source>
        <dbReference type="EMBL" id="KAA9021350.1"/>
    </source>
</evidence>
<dbReference type="AlphaFoldDB" id="A0A5J5I8Q7"/>
<comment type="caution">
    <text evidence="6">The sequence shown here is derived from an EMBL/GenBank/DDBJ whole genome shotgun (WGS) entry which is preliminary data.</text>
</comment>
<keyword evidence="3" id="KW-0804">Transcription</keyword>
<dbReference type="SMART" id="SM00345">
    <property type="entry name" value="HTH_GNTR"/>
    <property type="match status" value="1"/>
</dbReference>
<dbReference type="PANTHER" id="PTHR43537">
    <property type="entry name" value="TRANSCRIPTIONAL REGULATOR, GNTR FAMILY"/>
    <property type="match status" value="1"/>
</dbReference>
<dbReference type="SUPFAM" id="SSF48008">
    <property type="entry name" value="GntR ligand-binding domain-like"/>
    <property type="match status" value="1"/>
</dbReference>
<evidence type="ECO:0000313" key="8">
    <source>
        <dbReference type="Proteomes" id="UP000326364"/>
    </source>
</evidence>
<protein>
    <submittedName>
        <fullName evidence="6">GntR family transcriptional regulator</fullName>
    </submittedName>
</protein>
<dbReference type="PROSITE" id="PS50949">
    <property type="entry name" value="HTH_GNTR"/>
    <property type="match status" value="1"/>
</dbReference>
<keyword evidence="2" id="KW-0238">DNA-binding</keyword>
<evidence type="ECO:0000256" key="3">
    <source>
        <dbReference type="ARBA" id="ARBA00023163"/>
    </source>
</evidence>
<dbReference type="EMBL" id="VYQA01000001">
    <property type="protein sequence ID" value="KAA9033712.1"/>
    <property type="molecule type" value="Genomic_DNA"/>
</dbReference>
<dbReference type="Proteomes" id="UP000325933">
    <property type="component" value="Unassembled WGS sequence"/>
</dbReference>
<dbReference type="EMBL" id="VYQB01000001">
    <property type="protein sequence ID" value="KAA9021350.1"/>
    <property type="molecule type" value="Genomic_DNA"/>
</dbReference>
<dbReference type="InterPro" id="IPR036390">
    <property type="entry name" value="WH_DNA-bd_sf"/>
</dbReference>
<dbReference type="CDD" id="cd07377">
    <property type="entry name" value="WHTH_GntR"/>
    <property type="match status" value="1"/>
</dbReference>
<evidence type="ECO:0000256" key="1">
    <source>
        <dbReference type="ARBA" id="ARBA00023015"/>
    </source>
</evidence>
<accession>A0A5J5I8Q7</accession>
<dbReference type="InterPro" id="IPR008920">
    <property type="entry name" value="TF_FadR/GntR_C"/>
</dbReference>
<dbReference type="GO" id="GO:0003700">
    <property type="term" value="F:DNA-binding transcription factor activity"/>
    <property type="evidence" value="ECO:0007669"/>
    <property type="project" value="InterPro"/>
</dbReference>
<evidence type="ECO:0000313" key="6">
    <source>
        <dbReference type="EMBL" id="KAA9033712.1"/>
    </source>
</evidence>
<dbReference type="Pfam" id="PF00392">
    <property type="entry name" value="GntR"/>
    <property type="match status" value="1"/>
</dbReference>
<dbReference type="Pfam" id="PF07729">
    <property type="entry name" value="FCD"/>
    <property type="match status" value="1"/>
</dbReference>
<dbReference type="InterPro" id="IPR000524">
    <property type="entry name" value="Tscrpt_reg_HTH_GntR"/>
</dbReference>
<dbReference type="Gene3D" id="1.10.10.10">
    <property type="entry name" value="Winged helix-like DNA-binding domain superfamily/Winged helix DNA-binding domain"/>
    <property type="match status" value="1"/>
</dbReference>
<dbReference type="PANTHER" id="PTHR43537:SF24">
    <property type="entry name" value="GLUCONATE OPERON TRANSCRIPTIONAL REPRESSOR"/>
    <property type="match status" value="1"/>
</dbReference>
<evidence type="ECO:0000256" key="2">
    <source>
        <dbReference type="ARBA" id="ARBA00023125"/>
    </source>
</evidence>
<dbReference type="Proteomes" id="UP000326364">
    <property type="component" value="Unassembled WGS sequence"/>
</dbReference>
<dbReference type="Gene3D" id="1.20.120.530">
    <property type="entry name" value="GntR ligand-binding domain-like"/>
    <property type="match status" value="1"/>
</dbReference>
<gene>
    <name evidence="6" type="ORF">F4U95_01240</name>
    <name evidence="5" type="ORF">F4U96_01240</name>
</gene>
<dbReference type="InterPro" id="IPR011711">
    <property type="entry name" value="GntR_C"/>
</dbReference>